<organism evidence="2 3">
    <name type="scientific">Lophiotrema nucula</name>
    <dbReference type="NCBI Taxonomy" id="690887"/>
    <lineage>
        <taxon>Eukaryota</taxon>
        <taxon>Fungi</taxon>
        <taxon>Dikarya</taxon>
        <taxon>Ascomycota</taxon>
        <taxon>Pezizomycotina</taxon>
        <taxon>Dothideomycetes</taxon>
        <taxon>Pleosporomycetidae</taxon>
        <taxon>Pleosporales</taxon>
        <taxon>Lophiotremataceae</taxon>
        <taxon>Lophiotrema</taxon>
    </lineage>
</organism>
<dbReference type="OrthoDB" id="3671334at2759"/>
<keyword evidence="3" id="KW-1185">Reference proteome</keyword>
<dbReference type="EMBL" id="ML977322">
    <property type="protein sequence ID" value="KAF2115687.1"/>
    <property type="molecule type" value="Genomic_DNA"/>
</dbReference>
<dbReference type="AlphaFoldDB" id="A0A6A5ZAE1"/>
<dbReference type="Gene3D" id="1.25.40.20">
    <property type="entry name" value="Ankyrin repeat-containing domain"/>
    <property type="match status" value="1"/>
</dbReference>
<evidence type="ECO:0000256" key="1">
    <source>
        <dbReference type="SAM" id="MobiDB-lite"/>
    </source>
</evidence>
<reference evidence="2" key="1">
    <citation type="journal article" date="2020" name="Stud. Mycol.">
        <title>101 Dothideomycetes genomes: a test case for predicting lifestyles and emergence of pathogens.</title>
        <authorList>
            <person name="Haridas S."/>
            <person name="Albert R."/>
            <person name="Binder M."/>
            <person name="Bloem J."/>
            <person name="Labutti K."/>
            <person name="Salamov A."/>
            <person name="Andreopoulos B."/>
            <person name="Baker S."/>
            <person name="Barry K."/>
            <person name="Bills G."/>
            <person name="Bluhm B."/>
            <person name="Cannon C."/>
            <person name="Castanera R."/>
            <person name="Culley D."/>
            <person name="Daum C."/>
            <person name="Ezra D."/>
            <person name="Gonzalez J."/>
            <person name="Henrissat B."/>
            <person name="Kuo A."/>
            <person name="Liang C."/>
            <person name="Lipzen A."/>
            <person name="Lutzoni F."/>
            <person name="Magnuson J."/>
            <person name="Mondo S."/>
            <person name="Nolan M."/>
            <person name="Ohm R."/>
            <person name="Pangilinan J."/>
            <person name="Park H.-J."/>
            <person name="Ramirez L."/>
            <person name="Alfaro M."/>
            <person name="Sun H."/>
            <person name="Tritt A."/>
            <person name="Yoshinaga Y."/>
            <person name="Zwiers L.-H."/>
            <person name="Turgeon B."/>
            <person name="Goodwin S."/>
            <person name="Spatafora J."/>
            <person name="Crous P."/>
            <person name="Grigoriev I."/>
        </authorList>
    </citation>
    <scope>NUCLEOTIDE SEQUENCE</scope>
    <source>
        <strain evidence="2">CBS 627.86</strain>
    </source>
</reference>
<evidence type="ECO:0008006" key="4">
    <source>
        <dbReference type="Google" id="ProtNLM"/>
    </source>
</evidence>
<dbReference type="SUPFAM" id="SSF48403">
    <property type="entry name" value="Ankyrin repeat"/>
    <property type="match status" value="1"/>
</dbReference>
<gene>
    <name evidence="2" type="ORF">BDV96DRAFT_54495</name>
</gene>
<name>A0A6A5ZAE1_9PLEO</name>
<feature type="region of interest" description="Disordered" evidence="1">
    <location>
        <begin position="423"/>
        <end position="456"/>
    </location>
</feature>
<sequence length="456" mass="51399">MELLDLPPEIFKRIIHIFILQSGVPKAWKDRQVCRAFAREIYEDTFAWQPISAFETSGFYSSKIGIRIMNADFVLYLSMRMKNPLDVNPYLPTKITEMLVFLEEKTATFTNERREECTRTLFEAVKHGVEDPASLLAWGPGKISKYGRPDDEDTSEQHQLAAAAAVGEWSVVRQLISGSMEAALKRSAIFGAPLAHIVAHGNLELSALILGHFEHCEFKSQWTPGTLTKKVMRTTAEAITAAIRHRHMELLTSLVQWRKKRFGVREKLHYNAWLREAIRTGDPKFVKHVLGFTILSKPRVLKEHFEEACLLGNVDIVKQLIGDGKIPLAPGIKSKLWWPLYWAVRRGGSEVIAAVLEAGGNAPDSVSRGIEAAIERRNGTAIQLLLEKGTGTKSLASYEHLRLARNAKNEPIYELLRQEIRSKTEEDVPPFKKPKAKRASRQKKTDTTQSSLPASN</sequence>
<feature type="compositionally biased region" description="Polar residues" evidence="1">
    <location>
        <begin position="447"/>
        <end position="456"/>
    </location>
</feature>
<accession>A0A6A5ZAE1</accession>
<evidence type="ECO:0000313" key="2">
    <source>
        <dbReference type="EMBL" id="KAF2115687.1"/>
    </source>
</evidence>
<protein>
    <recommendedName>
        <fullName evidence="4">Ankyrin repeat-containing domain protein</fullName>
    </recommendedName>
</protein>
<dbReference type="InterPro" id="IPR036770">
    <property type="entry name" value="Ankyrin_rpt-contain_sf"/>
</dbReference>
<evidence type="ECO:0000313" key="3">
    <source>
        <dbReference type="Proteomes" id="UP000799770"/>
    </source>
</evidence>
<feature type="compositionally biased region" description="Basic residues" evidence="1">
    <location>
        <begin position="432"/>
        <end position="442"/>
    </location>
</feature>
<proteinExistence type="predicted"/>
<dbReference type="Proteomes" id="UP000799770">
    <property type="component" value="Unassembled WGS sequence"/>
</dbReference>